<gene>
    <name evidence="1" type="ORF">Lp19_1749</name>
</gene>
<dbReference type="InterPro" id="IPR013320">
    <property type="entry name" value="ConA-like_dom_sf"/>
</dbReference>
<protein>
    <submittedName>
        <fullName evidence="1">Extracellular protein</fullName>
    </submittedName>
</protein>
<name>A0A162G4X0_LACPN</name>
<dbReference type="EMBL" id="LUXM01000028">
    <property type="protein sequence ID" value="KZU94960.1"/>
    <property type="molecule type" value="Genomic_DNA"/>
</dbReference>
<evidence type="ECO:0000313" key="1">
    <source>
        <dbReference type="EMBL" id="KZU94960.1"/>
    </source>
</evidence>
<dbReference type="Gene3D" id="2.60.120.200">
    <property type="match status" value="1"/>
</dbReference>
<comment type="caution">
    <text evidence="1">The sequence shown here is derived from an EMBL/GenBank/DDBJ whole genome shotgun (WGS) entry which is preliminary data.</text>
</comment>
<dbReference type="SUPFAM" id="SSF49899">
    <property type="entry name" value="Concanavalin A-like lectins/glucanases"/>
    <property type="match status" value="1"/>
</dbReference>
<dbReference type="RefSeq" id="WP_044428871.1">
    <property type="nucleotide sequence ID" value="NZ_CP010528.1"/>
</dbReference>
<proteinExistence type="predicted"/>
<accession>A0A162G4X0</accession>
<dbReference type="Proteomes" id="UP000076882">
    <property type="component" value="Unassembled WGS sequence"/>
</dbReference>
<reference evidence="1 2" key="1">
    <citation type="submission" date="2016-03" db="EMBL/GenBank/DDBJ databases">
        <title>Comparative genomics of 54 Lactobacillus plantarum strains reveals genomic uncoupling from niche constraints.</title>
        <authorList>
            <person name="Martino M.E."/>
        </authorList>
    </citation>
    <scope>NUCLEOTIDE SEQUENCE [LARGE SCALE GENOMIC DNA]</scope>
    <source>
        <strain evidence="1 2">19.1</strain>
    </source>
</reference>
<evidence type="ECO:0000313" key="2">
    <source>
        <dbReference type="Proteomes" id="UP000076882"/>
    </source>
</evidence>
<organism evidence="1 2">
    <name type="scientific">Lactiplantibacillus plantarum</name>
    <name type="common">Lactobacillus plantarum</name>
    <dbReference type="NCBI Taxonomy" id="1590"/>
    <lineage>
        <taxon>Bacteria</taxon>
        <taxon>Bacillati</taxon>
        <taxon>Bacillota</taxon>
        <taxon>Bacilli</taxon>
        <taxon>Lactobacillales</taxon>
        <taxon>Lactobacillaceae</taxon>
        <taxon>Lactiplantibacillus</taxon>
    </lineage>
</organism>
<sequence>MKEVRFWGLLLGLFVCLGAVIPLVSKADVLDTAPAGLNLEGLFEPGKFDRNSATMQTVSKNGHSQHVIELTNDDNQVGAMWSTPVNRFNMRVDNQVSMWVNFGDKAVGEGLAVVLQNDPRKMSAISRYGKKSIIGENLGVYGTDTYTRRTAPATIAKTAIQKSWALELDTKVNDGGFWGLYPRGNSFDEKPKKMHMAASYPASPDTYTQRGGLTSSYRFEQNHGSIADKLPLADGNWHHLVLKWVASKQIMSYTLDQGPTRMTTIDTTVFGKDIRNVTWGLTSTATTANARTLVVFDRLPQPIEIESDLNVTNLTQERTVHEGDWVHGGDELEYEYVLSYLNGDNEWQQVKASLPLPEQVHFSHAKIRYADGTEEEINLPADDNESSVARLQHDLQRTLSMKNPHAYITLIGEAAKVDRDTFVDDDMSYFEGHEMKTATATPHFTITTNKTVNLTIEPLTQVKKGEPIIIKGQIKLNDGLDFDNDGMRIEYRVNGEAGEDYQLSMDDPVGYVEFEVDAEELQIGENQITLRAHSKDNAYSEPVTVTVTVIGGELQLKKVSTESVFAPIKLTGTAQVSRPEGLEVVVNDDTGSKAAWRLEATATPLVTNQGRTLAGNLYYQDGAKLTMLGKDAVEIARQKTAPGIDYDVTAHWSSQQGLVLKTTPAAVPGSYQGTITWHLSTVPEE</sequence>
<dbReference type="PATRIC" id="fig|1590.144.peg.267"/>
<dbReference type="AlphaFoldDB" id="A0A162G4X0"/>
<dbReference type="KEGG" id="lpb:SH83_01275"/>